<dbReference type="OrthoDB" id="9802787at2"/>
<dbReference type="InterPro" id="IPR038444">
    <property type="entry name" value="DUF465_sf"/>
</dbReference>
<sequence>MKEQEIIEHLKKENEEFRKILEEHHGLDATLAEIDRKVYLTPEEEVERKKLQKQKLAKKDKMAEFIRDFKKTHP</sequence>
<accession>A0A2U3QHC4</accession>
<dbReference type="Gene3D" id="6.10.280.50">
    <property type="match status" value="1"/>
</dbReference>
<protein>
    <recommendedName>
        <fullName evidence="3">DUF465 domain-containing protein</fullName>
    </recommendedName>
</protein>
<dbReference type="AlphaFoldDB" id="A0A2U3QHC4"/>
<gene>
    <name evidence="1" type="ORF">NBG4_340015</name>
</gene>
<dbReference type="Proteomes" id="UP000245125">
    <property type="component" value="Unassembled WGS sequence"/>
</dbReference>
<name>A0A2U3QHC4_9BACT</name>
<evidence type="ECO:0000313" key="2">
    <source>
        <dbReference type="Proteomes" id="UP000245125"/>
    </source>
</evidence>
<evidence type="ECO:0008006" key="3">
    <source>
        <dbReference type="Google" id="ProtNLM"/>
    </source>
</evidence>
<proteinExistence type="predicted"/>
<organism evidence="1 2">
    <name type="scientific">Candidatus Sulfobium mesophilum</name>
    <dbReference type="NCBI Taxonomy" id="2016548"/>
    <lineage>
        <taxon>Bacteria</taxon>
        <taxon>Pseudomonadati</taxon>
        <taxon>Nitrospirota</taxon>
        <taxon>Nitrospiria</taxon>
        <taxon>Nitrospirales</taxon>
        <taxon>Nitrospiraceae</taxon>
        <taxon>Candidatus Sulfobium</taxon>
    </lineage>
</organism>
<keyword evidence="2" id="KW-1185">Reference proteome</keyword>
<evidence type="ECO:0000313" key="1">
    <source>
        <dbReference type="EMBL" id="SPQ00824.1"/>
    </source>
</evidence>
<reference evidence="2" key="1">
    <citation type="submission" date="2018-03" db="EMBL/GenBank/DDBJ databases">
        <authorList>
            <person name="Zecchin S."/>
        </authorList>
    </citation>
    <scope>NUCLEOTIDE SEQUENCE [LARGE SCALE GENOMIC DNA]</scope>
</reference>
<dbReference type="EMBL" id="OUUY01000080">
    <property type="protein sequence ID" value="SPQ00824.1"/>
    <property type="molecule type" value="Genomic_DNA"/>
</dbReference>